<evidence type="ECO:0000256" key="4">
    <source>
        <dbReference type="ARBA" id="ARBA00022801"/>
    </source>
</evidence>
<dbReference type="Pfam" id="PF01546">
    <property type="entry name" value="Peptidase_M20"/>
    <property type="match status" value="1"/>
</dbReference>
<feature type="domain" description="Peptidase M20 dimerisation" evidence="6">
    <location>
        <begin position="175"/>
        <end position="279"/>
    </location>
</feature>
<reference evidence="7 8" key="1">
    <citation type="submission" date="2020-07" db="EMBL/GenBank/DDBJ databases">
        <title>Alkalicella. sp. LB2 genome.</title>
        <authorList>
            <person name="Postec A."/>
            <person name="Quemeneur M."/>
        </authorList>
    </citation>
    <scope>NUCLEOTIDE SEQUENCE [LARGE SCALE GENOMIC DNA]</scope>
    <source>
        <strain evidence="7 8">LB2</strain>
    </source>
</reference>
<dbReference type="RefSeq" id="WP_213166164.1">
    <property type="nucleotide sequence ID" value="NZ_CP058559.1"/>
</dbReference>
<dbReference type="AlphaFoldDB" id="A0A7G9WAP6"/>
<comment type="cofactor">
    <cofactor evidence="1">
        <name>Zn(2+)</name>
        <dbReference type="ChEBI" id="CHEBI:29105"/>
    </cofactor>
</comment>
<dbReference type="EMBL" id="CP058559">
    <property type="protein sequence ID" value="QNO15758.1"/>
    <property type="molecule type" value="Genomic_DNA"/>
</dbReference>
<dbReference type="InterPro" id="IPR001261">
    <property type="entry name" value="ArgE/DapE_CS"/>
</dbReference>
<dbReference type="InterPro" id="IPR002933">
    <property type="entry name" value="Peptidase_M20"/>
</dbReference>
<protein>
    <submittedName>
        <fullName evidence="7">M20/M25/M40 family metallo-hydrolase</fullName>
    </submittedName>
</protein>
<sequence length="382" mass="41912">MLNQTRLLETYYELIRVKSVSGNEQALADYLAKCLKDLGLEVKYTYYENSKNSPSIYSVLKGQGLGEGPTLLLTGHMDTVDVASGWNTDPFTPTIEGDKVYGLGACDMKGGLASIIETLRYIKENNVKLQGDITVAFVSDEEVQSRGTYNLLTEHGLKADMAIMAECRFTDAAVGFRGRYSINVSVKGKTGHASRYPNVGENAVISASKLAIAIEQLPTLVHPKIGEGTWCIRHIEGGIKNTLSVPDKCDLLVDRYVVPGESFDTCRDQILNAAKSIGLQGKVEVTLVHRPLPYMESFVIDENLPIVKSVVKNFRNVTGKEIELSYDKSVCDSNFLVTIGNIPTITFGPSGKNLHQSNEFGLISEILDCTKIYIDVIQDLLG</sequence>
<proteinExistence type="inferred from homology"/>
<evidence type="ECO:0000256" key="5">
    <source>
        <dbReference type="ARBA" id="ARBA00022833"/>
    </source>
</evidence>
<dbReference type="InterPro" id="IPR050072">
    <property type="entry name" value="Peptidase_M20A"/>
</dbReference>
<dbReference type="PANTHER" id="PTHR43808:SF8">
    <property type="entry name" value="PEPTIDASE M20 DIMERISATION DOMAIN-CONTAINING PROTEIN"/>
    <property type="match status" value="1"/>
</dbReference>
<dbReference type="PROSITE" id="PS00758">
    <property type="entry name" value="ARGE_DAPE_CPG2_1"/>
    <property type="match status" value="1"/>
</dbReference>
<dbReference type="Pfam" id="PF07687">
    <property type="entry name" value="M20_dimer"/>
    <property type="match status" value="1"/>
</dbReference>
<keyword evidence="8" id="KW-1185">Reference proteome</keyword>
<organism evidence="7 8">
    <name type="scientific">Alkalicella caledoniensis</name>
    <dbReference type="NCBI Taxonomy" id="2731377"/>
    <lineage>
        <taxon>Bacteria</taxon>
        <taxon>Bacillati</taxon>
        <taxon>Bacillota</taxon>
        <taxon>Clostridia</taxon>
        <taxon>Eubacteriales</taxon>
        <taxon>Proteinivoracaceae</taxon>
        <taxon>Alkalicella</taxon>
    </lineage>
</organism>
<dbReference type="InterPro" id="IPR036264">
    <property type="entry name" value="Bact_exopeptidase_dim_dom"/>
</dbReference>
<gene>
    <name evidence="7" type="ORF">HYG86_13795</name>
</gene>
<name>A0A7G9WAP6_ALKCA</name>
<evidence type="ECO:0000313" key="8">
    <source>
        <dbReference type="Proteomes" id="UP000516160"/>
    </source>
</evidence>
<evidence type="ECO:0000256" key="3">
    <source>
        <dbReference type="ARBA" id="ARBA00022723"/>
    </source>
</evidence>
<evidence type="ECO:0000256" key="2">
    <source>
        <dbReference type="ARBA" id="ARBA00006247"/>
    </source>
</evidence>
<dbReference type="Gene3D" id="3.40.630.10">
    <property type="entry name" value="Zn peptidases"/>
    <property type="match status" value="2"/>
</dbReference>
<evidence type="ECO:0000313" key="7">
    <source>
        <dbReference type="EMBL" id="QNO15758.1"/>
    </source>
</evidence>
<dbReference type="SUPFAM" id="SSF53187">
    <property type="entry name" value="Zn-dependent exopeptidases"/>
    <property type="match status" value="1"/>
</dbReference>
<evidence type="ECO:0000259" key="6">
    <source>
        <dbReference type="Pfam" id="PF07687"/>
    </source>
</evidence>
<accession>A0A7G9WAP6</accession>
<dbReference type="SUPFAM" id="SSF55031">
    <property type="entry name" value="Bacterial exopeptidase dimerisation domain"/>
    <property type="match status" value="1"/>
</dbReference>
<dbReference type="GO" id="GO:0016787">
    <property type="term" value="F:hydrolase activity"/>
    <property type="evidence" value="ECO:0007669"/>
    <property type="project" value="UniProtKB-KW"/>
</dbReference>
<comment type="similarity">
    <text evidence="2">Belongs to the peptidase M20A family.</text>
</comment>
<keyword evidence="5" id="KW-0862">Zinc</keyword>
<dbReference type="Gene3D" id="3.30.70.360">
    <property type="match status" value="1"/>
</dbReference>
<dbReference type="Proteomes" id="UP000516160">
    <property type="component" value="Chromosome"/>
</dbReference>
<keyword evidence="4 7" id="KW-0378">Hydrolase</keyword>
<evidence type="ECO:0000256" key="1">
    <source>
        <dbReference type="ARBA" id="ARBA00001947"/>
    </source>
</evidence>
<dbReference type="InterPro" id="IPR011650">
    <property type="entry name" value="Peptidase_M20_dimer"/>
</dbReference>
<dbReference type="PANTHER" id="PTHR43808">
    <property type="entry name" value="ACETYLORNITHINE DEACETYLASE"/>
    <property type="match status" value="1"/>
</dbReference>
<dbReference type="GO" id="GO:0046872">
    <property type="term" value="F:metal ion binding"/>
    <property type="evidence" value="ECO:0007669"/>
    <property type="project" value="UniProtKB-KW"/>
</dbReference>
<dbReference type="KEGG" id="acae:HYG86_13795"/>
<keyword evidence="3" id="KW-0479">Metal-binding</keyword>